<keyword evidence="3" id="KW-1185">Reference proteome</keyword>
<dbReference type="Proteomes" id="UP001432322">
    <property type="component" value="Unassembled WGS sequence"/>
</dbReference>
<feature type="non-terminal residue" evidence="2">
    <location>
        <position position="105"/>
    </location>
</feature>
<dbReference type="AlphaFoldDB" id="A0AAV5WE88"/>
<evidence type="ECO:0000313" key="2">
    <source>
        <dbReference type="EMBL" id="GMT30236.1"/>
    </source>
</evidence>
<protein>
    <submittedName>
        <fullName evidence="2">Uncharacterized protein</fullName>
    </submittedName>
</protein>
<accession>A0AAV5WE88</accession>
<feature type="compositionally biased region" description="Low complexity" evidence="1">
    <location>
        <begin position="88"/>
        <end position="105"/>
    </location>
</feature>
<proteinExistence type="predicted"/>
<evidence type="ECO:0000256" key="1">
    <source>
        <dbReference type="SAM" id="MobiDB-lite"/>
    </source>
</evidence>
<dbReference type="EMBL" id="BTSY01000005">
    <property type="protein sequence ID" value="GMT30236.1"/>
    <property type="molecule type" value="Genomic_DNA"/>
</dbReference>
<organism evidence="2 3">
    <name type="scientific">Pristionchus fissidentatus</name>
    <dbReference type="NCBI Taxonomy" id="1538716"/>
    <lineage>
        <taxon>Eukaryota</taxon>
        <taxon>Metazoa</taxon>
        <taxon>Ecdysozoa</taxon>
        <taxon>Nematoda</taxon>
        <taxon>Chromadorea</taxon>
        <taxon>Rhabditida</taxon>
        <taxon>Rhabditina</taxon>
        <taxon>Diplogasteromorpha</taxon>
        <taxon>Diplogasteroidea</taxon>
        <taxon>Neodiplogasteridae</taxon>
        <taxon>Pristionchus</taxon>
    </lineage>
</organism>
<evidence type="ECO:0000313" key="3">
    <source>
        <dbReference type="Proteomes" id="UP001432322"/>
    </source>
</evidence>
<name>A0AAV5WE88_9BILA</name>
<reference evidence="2" key="1">
    <citation type="submission" date="2023-10" db="EMBL/GenBank/DDBJ databases">
        <title>Genome assembly of Pristionchus species.</title>
        <authorList>
            <person name="Yoshida K."/>
            <person name="Sommer R.J."/>
        </authorList>
    </citation>
    <scope>NUCLEOTIDE SEQUENCE</scope>
    <source>
        <strain evidence="2">RS5133</strain>
    </source>
</reference>
<sequence length="105" mass="10910">LVVTPPTSSSIHVVPIADDSSDRRPRFKLTRRNGEAAAAAAAGSPATTSVVSAAAAPVATVVRSTKQAIRPIIMHERETVRSGMKKFQTGTTGTSDQTGPSSPKR</sequence>
<feature type="region of interest" description="Disordered" evidence="1">
    <location>
        <begin position="77"/>
        <end position="105"/>
    </location>
</feature>
<feature type="non-terminal residue" evidence="2">
    <location>
        <position position="1"/>
    </location>
</feature>
<comment type="caution">
    <text evidence="2">The sequence shown here is derived from an EMBL/GenBank/DDBJ whole genome shotgun (WGS) entry which is preliminary data.</text>
</comment>
<gene>
    <name evidence="2" type="ORF">PFISCL1PPCAC_21533</name>
</gene>